<accession>A0ABP1PKL5</accession>
<protein>
    <submittedName>
        <fullName evidence="1">Uncharacterized protein</fullName>
    </submittedName>
</protein>
<evidence type="ECO:0000313" key="2">
    <source>
        <dbReference type="Proteomes" id="UP001642520"/>
    </source>
</evidence>
<gene>
    <name evidence="1" type="ORF">XYLVIOL_LOCUS10669</name>
</gene>
<reference evidence="1 2" key="1">
    <citation type="submission" date="2024-08" db="EMBL/GenBank/DDBJ databases">
        <authorList>
            <person name="Will J Nash"/>
            <person name="Angela Man"/>
            <person name="Seanna McTaggart"/>
            <person name="Kendall Baker"/>
            <person name="Tom Barker"/>
            <person name="Leah Catchpole"/>
            <person name="Alex Durrant"/>
            <person name="Karim Gharbi"/>
            <person name="Naomi Irish"/>
            <person name="Gemy Kaithakottil"/>
            <person name="Debby Ku"/>
            <person name="Aaliyah Providence"/>
            <person name="Felix Shaw"/>
            <person name="David Swarbreck"/>
            <person name="Chris Watkins"/>
            <person name="Ann M. McCartney"/>
            <person name="Giulio Formenti"/>
            <person name="Alice Mouton"/>
            <person name="Noel Vella"/>
            <person name="Bjorn M von Reumont"/>
            <person name="Adriana Vella"/>
            <person name="Wilfried Haerty"/>
        </authorList>
    </citation>
    <scope>NUCLEOTIDE SEQUENCE [LARGE SCALE GENOMIC DNA]</scope>
</reference>
<comment type="caution">
    <text evidence="1">The sequence shown here is derived from an EMBL/GenBank/DDBJ whole genome shotgun (WGS) entry which is preliminary data.</text>
</comment>
<keyword evidence="2" id="KW-1185">Reference proteome</keyword>
<dbReference type="EMBL" id="CAXAJV020001301">
    <property type="protein sequence ID" value="CAL7951735.1"/>
    <property type="molecule type" value="Genomic_DNA"/>
</dbReference>
<organism evidence="1 2">
    <name type="scientific">Xylocopa violacea</name>
    <name type="common">Violet carpenter bee</name>
    <name type="synonym">Apis violacea</name>
    <dbReference type="NCBI Taxonomy" id="135666"/>
    <lineage>
        <taxon>Eukaryota</taxon>
        <taxon>Metazoa</taxon>
        <taxon>Ecdysozoa</taxon>
        <taxon>Arthropoda</taxon>
        <taxon>Hexapoda</taxon>
        <taxon>Insecta</taxon>
        <taxon>Pterygota</taxon>
        <taxon>Neoptera</taxon>
        <taxon>Endopterygota</taxon>
        <taxon>Hymenoptera</taxon>
        <taxon>Apocrita</taxon>
        <taxon>Aculeata</taxon>
        <taxon>Apoidea</taxon>
        <taxon>Anthophila</taxon>
        <taxon>Apidae</taxon>
        <taxon>Xylocopa</taxon>
        <taxon>Xylocopa</taxon>
    </lineage>
</organism>
<dbReference type="Proteomes" id="UP001642520">
    <property type="component" value="Unassembled WGS sequence"/>
</dbReference>
<proteinExistence type="predicted"/>
<name>A0ABP1PKL5_XYLVO</name>
<sequence>MISGGESEAAQSISASTVLASQIQDAVLQGRSKGNLVRAHASVRAPVQDTFRSALNEQFRSSAQFGRFQGRAVRGHGFTITRELQGEFLLPFRLYVLPDNDGRVTPVQSALRDAVRVDLLGKDDQSGLRCLADLLECLFEFVEVDGRVVAHDADRANLVERLVVLTADLLASQRDFANRFVGRAGDLELVEAAVVALDLVEYEHSVTEHSPNSRNRLNVSTSIH</sequence>
<evidence type="ECO:0000313" key="1">
    <source>
        <dbReference type="EMBL" id="CAL7951735.1"/>
    </source>
</evidence>